<dbReference type="AlphaFoldDB" id="A0A949K274"/>
<dbReference type="Proteomes" id="UP000712157">
    <property type="component" value="Unassembled WGS sequence"/>
</dbReference>
<dbReference type="Pfam" id="PF12706">
    <property type="entry name" value="Lactamase_B_2"/>
    <property type="match status" value="1"/>
</dbReference>
<dbReference type="RefSeq" id="WP_158346641.1">
    <property type="nucleotide sequence ID" value="NZ_JAHQCW010000066.1"/>
</dbReference>
<dbReference type="PANTHER" id="PTHR43546">
    <property type="entry name" value="UPF0173 METAL-DEPENDENT HYDROLASE MJ1163-RELATED"/>
    <property type="match status" value="1"/>
</dbReference>
<evidence type="ECO:0000313" key="2">
    <source>
        <dbReference type="EMBL" id="MBU9739565.1"/>
    </source>
</evidence>
<dbReference type="PANTHER" id="PTHR43546:SF3">
    <property type="entry name" value="UPF0173 METAL-DEPENDENT HYDROLASE MJ1163"/>
    <property type="match status" value="1"/>
</dbReference>
<sequence length="260" mass="29120">MKITWYGTASILLEAEGERILFDPFVQLPGGEHIFPPDTFIQEKHILITHGHVDHLLSVPAIQKRSKAAVYCTNQAAVTLKRFSGRRGQVVRIAPGDRINIGGIQITVLPGKHIRFDRRLVLEVLFRPRTYLRLQNSLYLAKMNHRFPENGETVMYQIEAEGKMILLMGSLALCDGVDYPRGADLLVLPFQGSSRLVEAALPVIETLSPKNVLLDHFDDAFPPISSSIDTGEFVKRMAREWPDIKVMIPAAGIPIEMTDV</sequence>
<dbReference type="SMART" id="SM00849">
    <property type="entry name" value="Lactamase_B"/>
    <property type="match status" value="1"/>
</dbReference>
<keyword evidence="3" id="KW-1185">Reference proteome</keyword>
<dbReference type="InterPro" id="IPR001279">
    <property type="entry name" value="Metallo-B-lactamas"/>
</dbReference>
<gene>
    <name evidence="2" type="ORF">KTH89_23805</name>
</gene>
<dbReference type="InterPro" id="IPR036866">
    <property type="entry name" value="RibonucZ/Hydroxyglut_hydro"/>
</dbReference>
<feature type="domain" description="Metallo-beta-lactamase" evidence="1">
    <location>
        <begin position="7"/>
        <end position="216"/>
    </location>
</feature>
<dbReference type="InterPro" id="IPR050114">
    <property type="entry name" value="UPF0173_UPF0282_UlaG_hydrolase"/>
</dbReference>
<evidence type="ECO:0000313" key="3">
    <source>
        <dbReference type="Proteomes" id="UP000712157"/>
    </source>
</evidence>
<comment type="caution">
    <text evidence="2">The sequence shown here is derived from an EMBL/GenBank/DDBJ whole genome shotgun (WGS) entry which is preliminary data.</text>
</comment>
<dbReference type="EMBL" id="JAHQCW010000066">
    <property type="protein sequence ID" value="MBU9739565.1"/>
    <property type="molecule type" value="Genomic_DNA"/>
</dbReference>
<evidence type="ECO:0000259" key="1">
    <source>
        <dbReference type="SMART" id="SM00849"/>
    </source>
</evidence>
<protein>
    <submittedName>
        <fullName evidence="2">MBL fold metallo-hydrolase</fullName>
    </submittedName>
</protein>
<reference evidence="2" key="1">
    <citation type="submission" date="2021-06" db="EMBL/GenBank/DDBJ databases">
        <title>Description of novel taxa of the family Lachnospiraceae.</title>
        <authorList>
            <person name="Chaplin A.V."/>
            <person name="Sokolova S.R."/>
            <person name="Pikina A.P."/>
            <person name="Korzhanova M."/>
            <person name="Belova V."/>
            <person name="Korostin D."/>
            <person name="Efimov B.A."/>
        </authorList>
    </citation>
    <scope>NUCLEOTIDE SEQUENCE</scope>
    <source>
        <strain evidence="2">ASD5720</strain>
    </source>
</reference>
<dbReference type="Gene3D" id="3.60.15.10">
    <property type="entry name" value="Ribonuclease Z/Hydroxyacylglutathione hydrolase-like"/>
    <property type="match status" value="1"/>
</dbReference>
<organism evidence="2 3">
    <name type="scientific">Diplocloster agilis</name>
    <dbReference type="NCBI Taxonomy" id="2850323"/>
    <lineage>
        <taxon>Bacteria</taxon>
        <taxon>Bacillati</taxon>
        <taxon>Bacillota</taxon>
        <taxon>Clostridia</taxon>
        <taxon>Lachnospirales</taxon>
        <taxon>Lachnospiraceae</taxon>
        <taxon>Diplocloster</taxon>
    </lineage>
</organism>
<proteinExistence type="predicted"/>
<accession>A0A949K274</accession>
<dbReference type="SUPFAM" id="SSF56281">
    <property type="entry name" value="Metallo-hydrolase/oxidoreductase"/>
    <property type="match status" value="1"/>
</dbReference>
<name>A0A949K274_9FIRM</name>